<dbReference type="CDD" id="cd05398">
    <property type="entry name" value="NT_ClassII-CCAase"/>
    <property type="match status" value="1"/>
</dbReference>
<keyword evidence="10" id="KW-1185">Reference proteome</keyword>
<dbReference type="SUPFAM" id="SSF81891">
    <property type="entry name" value="Poly A polymerase C-terminal region-like"/>
    <property type="match status" value="1"/>
</dbReference>
<dbReference type="FunFam" id="3.30.460.10:FF:000019">
    <property type="entry name" value="tRNA nucleotidyltransferase cca2"/>
    <property type="match status" value="1"/>
</dbReference>
<dbReference type="GO" id="GO:0052929">
    <property type="term" value="F:ATP:3'-cytidine-cytidine-tRNA adenylyltransferase activity"/>
    <property type="evidence" value="ECO:0007669"/>
    <property type="project" value="TreeGrafter"/>
</dbReference>
<accession>A0A5B8MDV0</accession>
<evidence type="ECO:0000313" key="10">
    <source>
        <dbReference type="Proteomes" id="UP000316726"/>
    </source>
</evidence>
<comment type="similarity">
    <text evidence="1 5">Belongs to the tRNA nucleotidyltransferase/poly(A) polymerase family.</text>
</comment>
<gene>
    <name evidence="9" type="ORF">A3770_02p11310</name>
    <name evidence="8" type="ORF">CPRI1469_LOCUS5320</name>
</gene>
<dbReference type="GO" id="GO:0005739">
    <property type="term" value="C:mitochondrion"/>
    <property type="evidence" value="ECO:0007669"/>
    <property type="project" value="UniProtKB-ARBA"/>
</dbReference>
<dbReference type="PANTHER" id="PTHR13734:SF5">
    <property type="entry name" value="CCA TRNA NUCLEOTIDYLTRANSFERASE, MITOCHONDRIAL"/>
    <property type="match status" value="1"/>
</dbReference>
<feature type="domain" description="Poly A polymerase head" evidence="6">
    <location>
        <begin position="32"/>
        <end position="169"/>
    </location>
</feature>
<dbReference type="InterPro" id="IPR002646">
    <property type="entry name" value="PolA_pol_head_dom"/>
</dbReference>
<dbReference type="EMBL" id="HBHL01008123">
    <property type="protein sequence ID" value="CAD9716464.1"/>
    <property type="molecule type" value="Transcribed_RNA"/>
</dbReference>
<dbReference type="GO" id="GO:0052927">
    <property type="term" value="F:CC tRNA cytidylyltransferase activity"/>
    <property type="evidence" value="ECO:0007669"/>
    <property type="project" value="TreeGrafter"/>
</dbReference>
<organism evidence="9 10">
    <name type="scientific">Chloropicon primus</name>
    <dbReference type="NCBI Taxonomy" id="1764295"/>
    <lineage>
        <taxon>Eukaryota</taxon>
        <taxon>Viridiplantae</taxon>
        <taxon>Chlorophyta</taxon>
        <taxon>Chloropicophyceae</taxon>
        <taxon>Chloropicales</taxon>
        <taxon>Chloropicaceae</taxon>
        <taxon>Chloropicon</taxon>
    </lineage>
</organism>
<dbReference type="InterPro" id="IPR032828">
    <property type="entry name" value="PolyA_RNA-bd"/>
</dbReference>
<dbReference type="GO" id="GO:0000166">
    <property type="term" value="F:nucleotide binding"/>
    <property type="evidence" value="ECO:0007669"/>
    <property type="project" value="UniProtKB-KW"/>
</dbReference>
<keyword evidence="4 5" id="KW-0694">RNA-binding</keyword>
<keyword evidence="3" id="KW-0547">Nucleotide-binding</keyword>
<reference evidence="8" key="2">
    <citation type="submission" date="2021-01" db="EMBL/GenBank/DDBJ databases">
        <authorList>
            <person name="Corre E."/>
            <person name="Pelletier E."/>
            <person name="Niang G."/>
            <person name="Scheremetjew M."/>
            <person name="Finn R."/>
            <person name="Kale V."/>
            <person name="Holt S."/>
            <person name="Cochrane G."/>
            <person name="Meng A."/>
            <person name="Brown T."/>
            <person name="Cohen L."/>
        </authorList>
    </citation>
    <scope>NUCLEOTIDE SEQUENCE</scope>
    <source>
        <strain evidence="8">CCMP1205</strain>
    </source>
</reference>
<dbReference type="EMBL" id="CP031035">
    <property type="protein sequence ID" value="QDZ18613.1"/>
    <property type="molecule type" value="Genomic_DNA"/>
</dbReference>
<dbReference type="Pfam" id="PF12627">
    <property type="entry name" value="PolyA_pol_RNAbd"/>
    <property type="match status" value="1"/>
</dbReference>
<dbReference type="PANTHER" id="PTHR13734">
    <property type="entry name" value="TRNA-NUCLEOTIDYLTRANSFERASE"/>
    <property type="match status" value="1"/>
</dbReference>
<evidence type="ECO:0000313" key="8">
    <source>
        <dbReference type="EMBL" id="CAD9716464.1"/>
    </source>
</evidence>
<protein>
    <submittedName>
        <fullName evidence="9">Mitochondrial CCA tRNA nucleotidyltransferase</fullName>
    </submittedName>
</protein>
<evidence type="ECO:0000256" key="3">
    <source>
        <dbReference type="ARBA" id="ARBA00022741"/>
    </source>
</evidence>
<evidence type="ECO:0000256" key="1">
    <source>
        <dbReference type="ARBA" id="ARBA00007265"/>
    </source>
</evidence>
<dbReference type="GO" id="GO:0003723">
    <property type="term" value="F:RNA binding"/>
    <property type="evidence" value="ECO:0007669"/>
    <property type="project" value="UniProtKB-KW"/>
</dbReference>
<evidence type="ECO:0000259" key="6">
    <source>
        <dbReference type="Pfam" id="PF01743"/>
    </source>
</evidence>
<evidence type="ECO:0000313" key="9">
    <source>
        <dbReference type="EMBL" id="QDZ18613.1"/>
    </source>
</evidence>
<sequence>MSGIDLNEEERRLFDLLRSVARGLGDKQVEVRCAGGWVRDKLLGRGSDDIDIALDTMSGEEFANHLNEYLTSHGEQRANVAVIRSNPDQSKHLETAKVKYQGIEIDFVNLRSESYASTSRIPEIEFGTAEEDAVRRDFTINALFYNIGQGNVEDLTGKGLEDLRNKLIRTPLPALQTFTDDPLRVLRAVRFSSRLNFDLHEELVEAASSSEVKAALQTKVSRERISTEFEAMMEGPDPKLALKLIRSFGLLDVILDIPEKMKGELPPGYAEPCISCGILMAHLLAGEGNKSTKRIGILSALLLPLRDFWTEGEKKNKRMCLPEHVVSVSLKKKKVSNLVGCLQKGAGDILSVSGDIRDTSSISQETKVKLGMAIKSTKELWKLAIMVSYVMGLPCGRSLGKEDKSPAVACGDSDGSLEKSLTYATKVEEVAVSLKIDKAWQMKPLVNGKDLINLLNAKGPVIGKAVQEMTKWQLAHPDGSAEDCKEYLLGIRGTL</sequence>
<dbReference type="Proteomes" id="UP000316726">
    <property type="component" value="Chromosome 2"/>
</dbReference>
<dbReference type="Pfam" id="PF01743">
    <property type="entry name" value="PolyA_pol"/>
    <property type="match status" value="1"/>
</dbReference>
<dbReference type="SUPFAM" id="SSF81301">
    <property type="entry name" value="Nucleotidyltransferase"/>
    <property type="match status" value="1"/>
</dbReference>
<dbReference type="Gene3D" id="1.10.3090.10">
    <property type="entry name" value="cca-adding enzyme, domain 2"/>
    <property type="match status" value="1"/>
</dbReference>
<evidence type="ECO:0000259" key="7">
    <source>
        <dbReference type="Pfam" id="PF12627"/>
    </source>
</evidence>
<keyword evidence="2 5" id="KW-0808">Transferase</keyword>
<dbReference type="InterPro" id="IPR043519">
    <property type="entry name" value="NT_sf"/>
</dbReference>
<reference evidence="9 10" key="1">
    <citation type="submission" date="2018-07" db="EMBL/GenBank/DDBJ databases">
        <title>The complete nuclear genome of the prasinophyte Chloropicon primus (CCMP1205).</title>
        <authorList>
            <person name="Pombert J.-F."/>
            <person name="Otis C."/>
            <person name="Turmel M."/>
            <person name="Lemieux C."/>
        </authorList>
    </citation>
    <scope>NUCLEOTIDE SEQUENCE [LARGE SCALE GENOMIC DNA]</scope>
    <source>
        <strain evidence="9 10">CCMP1205</strain>
    </source>
</reference>
<dbReference type="GO" id="GO:0001680">
    <property type="term" value="P:tRNA 3'-terminal CCA addition"/>
    <property type="evidence" value="ECO:0007669"/>
    <property type="project" value="UniProtKB-ARBA"/>
</dbReference>
<evidence type="ECO:0000256" key="2">
    <source>
        <dbReference type="ARBA" id="ARBA00022679"/>
    </source>
</evidence>
<evidence type="ECO:0000256" key="5">
    <source>
        <dbReference type="RuleBase" id="RU003953"/>
    </source>
</evidence>
<dbReference type="OrthoDB" id="445712at2759"/>
<feature type="domain" description="tRNA nucleotidyltransferase/poly(A) polymerase RNA and SrmB- binding" evidence="7">
    <location>
        <begin position="214"/>
        <end position="255"/>
    </location>
</feature>
<evidence type="ECO:0000256" key="4">
    <source>
        <dbReference type="ARBA" id="ARBA00022884"/>
    </source>
</evidence>
<name>A0A5B8MDV0_9CHLO</name>
<dbReference type="STRING" id="1764295.A0A5B8MDV0"/>
<proteinExistence type="inferred from homology"/>
<dbReference type="AlphaFoldDB" id="A0A5B8MDV0"/>
<dbReference type="Gene3D" id="3.30.460.10">
    <property type="entry name" value="Beta Polymerase, domain 2"/>
    <property type="match status" value="1"/>
</dbReference>